<feature type="compositionally biased region" description="Basic and acidic residues" evidence="1">
    <location>
        <begin position="32"/>
        <end position="52"/>
    </location>
</feature>
<evidence type="ECO:0000256" key="1">
    <source>
        <dbReference type="SAM" id="MobiDB-lite"/>
    </source>
</evidence>
<evidence type="ECO:0000313" key="3">
    <source>
        <dbReference type="Proteomes" id="UP001445076"/>
    </source>
</evidence>
<dbReference type="Proteomes" id="UP001445076">
    <property type="component" value="Unassembled WGS sequence"/>
</dbReference>
<feature type="region of interest" description="Disordered" evidence="1">
    <location>
        <begin position="1"/>
        <end position="54"/>
    </location>
</feature>
<dbReference type="Gene3D" id="1.10.8.810">
    <property type="entry name" value="Daxx helical bundle domain"/>
    <property type="match status" value="1"/>
</dbReference>
<organism evidence="2 3">
    <name type="scientific">Cherax quadricarinatus</name>
    <name type="common">Australian red claw crayfish</name>
    <dbReference type="NCBI Taxonomy" id="27406"/>
    <lineage>
        <taxon>Eukaryota</taxon>
        <taxon>Metazoa</taxon>
        <taxon>Ecdysozoa</taxon>
        <taxon>Arthropoda</taxon>
        <taxon>Crustacea</taxon>
        <taxon>Multicrustacea</taxon>
        <taxon>Malacostraca</taxon>
        <taxon>Eumalacostraca</taxon>
        <taxon>Eucarida</taxon>
        <taxon>Decapoda</taxon>
        <taxon>Pleocyemata</taxon>
        <taxon>Astacidea</taxon>
        <taxon>Parastacoidea</taxon>
        <taxon>Parastacidae</taxon>
        <taxon>Cherax</taxon>
    </lineage>
</organism>
<feature type="compositionally biased region" description="Basic and acidic residues" evidence="1">
    <location>
        <begin position="236"/>
        <end position="247"/>
    </location>
</feature>
<dbReference type="AlphaFoldDB" id="A0AAW0XPJ4"/>
<sequence>ANDVIQLDSGSSDDEFQDPPRKPIGWNYQLKTSKDDKEKNDKANGAVHKTDDLADDPEIVEVKCNEDKCEPSKGKVHPKLPISSTRSEIRKIIRNTSQSTLSDFFEQEKKNNKSENINTDKTNCVKENKSNSLQENDDKTEDIVEENSETSIAALERFVCRWEEVKSGRDDFKIRDKLWKYYYLSHSSYTHSRKFIDMIEGATRKLSVDNIYVVIKDILDSLKRYKDVPFGDKIQEEEALERQRASGEDSTGEGGVASPLPEETEEDRKR</sequence>
<feature type="non-terminal residue" evidence="2">
    <location>
        <position position="270"/>
    </location>
</feature>
<evidence type="ECO:0000313" key="2">
    <source>
        <dbReference type="EMBL" id="KAK8744875.1"/>
    </source>
</evidence>
<keyword evidence="3" id="KW-1185">Reference proteome</keyword>
<feature type="region of interest" description="Disordered" evidence="1">
    <location>
        <begin position="236"/>
        <end position="270"/>
    </location>
</feature>
<proteinExistence type="predicted"/>
<comment type="caution">
    <text evidence="2">The sequence shown here is derived from an EMBL/GenBank/DDBJ whole genome shotgun (WGS) entry which is preliminary data.</text>
</comment>
<name>A0AAW0XPJ4_CHEQU</name>
<feature type="non-terminal residue" evidence="2">
    <location>
        <position position="1"/>
    </location>
</feature>
<dbReference type="EMBL" id="JARKIK010000021">
    <property type="protein sequence ID" value="KAK8744875.1"/>
    <property type="molecule type" value="Genomic_DNA"/>
</dbReference>
<protein>
    <submittedName>
        <fullName evidence="2">Uncharacterized protein</fullName>
    </submittedName>
</protein>
<reference evidence="2 3" key="1">
    <citation type="journal article" date="2024" name="BMC Genomics">
        <title>Genome assembly of redclaw crayfish (Cherax quadricarinatus) provides insights into its immune adaptation and hypoxia tolerance.</title>
        <authorList>
            <person name="Liu Z."/>
            <person name="Zheng J."/>
            <person name="Li H."/>
            <person name="Fang K."/>
            <person name="Wang S."/>
            <person name="He J."/>
            <person name="Zhou D."/>
            <person name="Weng S."/>
            <person name="Chi M."/>
            <person name="Gu Z."/>
            <person name="He J."/>
            <person name="Li F."/>
            <person name="Wang M."/>
        </authorList>
    </citation>
    <scope>NUCLEOTIDE SEQUENCE [LARGE SCALE GENOMIC DNA]</scope>
    <source>
        <strain evidence="2">ZL_2023a</strain>
    </source>
</reference>
<gene>
    <name evidence="2" type="ORF">OTU49_000661</name>
</gene>
<accession>A0AAW0XPJ4</accession>
<dbReference type="InterPro" id="IPR038298">
    <property type="entry name" value="Daxx_N_sf"/>
</dbReference>